<protein>
    <submittedName>
        <fullName evidence="4">DUF2207 domain-containing protein</fullName>
    </submittedName>
</protein>
<proteinExistence type="predicted"/>
<evidence type="ECO:0000259" key="2">
    <source>
        <dbReference type="Pfam" id="PF09972"/>
    </source>
</evidence>
<evidence type="ECO:0000259" key="3">
    <source>
        <dbReference type="Pfam" id="PF20990"/>
    </source>
</evidence>
<feature type="transmembrane region" description="Helical" evidence="1">
    <location>
        <begin position="449"/>
        <end position="472"/>
    </location>
</feature>
<dbReference type="GeneID" id="78391267"/>
<name>A0A2S0L3L9_9FIRM</name>
<dbReference type="Pfam" id="PF09972">
    <property type="entry name" value="DUF2207"/>
    <property type="match status" value="1"/>
</dbReference>
<accession>A0A2S0L3L9</accession>
<dbReference type="InterPro" id="IPR048389">
    <property type="entry name" value="YciQ-like_C"/>
</dbReference>
<feature type="domain" description="DUF2207" evidence="2">
    <location>
        <begin position="77"/>
        <end position="244"/>
    </location>
</feature>
<keyword evidence="1" id="KW-0812">Transmembrane</keyword>
<feature type="transmembrane region" description="Helical" evidence="1">
    <location>
        <begin position="493"/>
        <end position="517"/>
    </location>
</feature>
<evidence type="ECO:0000256" key="1">
    <source>
        <dbReference type="SAM" id="Phobius"/>
    </source>
</evidence>
<organism evidence="4 5">
    <name type="scientific">Mogibacterium diversum</name>
    <dbReference type="NCBI Taxonomy" id="114527"/>
    <lineage>
        <taxon>Bacteria</taxon>
        <taxon>Bacillati</taxon>
        <taxon>Bacillota</taxon>
        <taxon>Clostridia</taxon>
        <taxon>Peptostreptococcales</taxon>
        <taxon>Anaerovoracaceae</taxon>
        <taxon>Mogibacterium</taxon>
    </lineage>
</organism>
<feature type="domain" description="Predicted membrane protein YciQ-like C-terminal" evidence="3">
    <location>
        <begin position="296"/>
        <end position="472"/>
    </location>
</feature>
<dbReference type="RefSeq" id="WP_106056980.1">
    <property type="nucleotide sequence ID" value="NZ_CP027228.1"/>
</dbReference>
<feature type="transmembrane region" description="Helical" evidence="1">
    <location>
        <begin position="259"/>
        <end position="279"/>
    </location>
</feature>
<dbReference type="Pfam" id="PF20990">
    <property type="entry name" value="DUF2207_C"/>
    <property type="match status" value="2"/>
</dbReference>
<feature type="transmembrane region" description="Helical" evidence="1">
    <location>
        <begin position="417"/>
        <end position="437"/>
    </location>
</feature>
<feature type="domain" description="Predicted membrane protein YciQ-like C-terminal" evidence="3">
    <location>
        <begin position="494"/>
        <end position="603"/>
    </location>
</feature>
<gene>
    <name evidence="4" type="ORF">C5Q96_03220</name>
</gene>
<dbReference type="EMBL" id="CP027228">
    <property type="protein sequence ID" value="AVM47901.1"/>
    <property type="molecule type" value="Genomic_DNA"/>
</dbReference>
<keyword evidence="1" id="KW-0472">Membrane</keyword>
<dbReference type="KEGG" id="mdv:C5Q96_03220"/>
<reference evidence="5" key="1">
    <citation type="submission" date="2018-02" db="EMBL/GenBank/DDBJ databases">
        <authorList>
            <person name="Holder M.E."/>
            <person name="Ajami N.J."/>
            <person name="Petrosino J.F."/>
        </authorList>
    </citation>
    <scope>NUCLEOTIDE SEQUENCE [LARGE SCALE GENOMIC DNA]</scope>
    <source>
        <strain evidence="5">CCUG 47132</strain>
    </source>
</reference>
<keyword evidence="5" id="KW-1185">Reference proteome</keyword>
<dbReference type="AlphaFoldDB" id="A0A2S0L3L9"/>
<evidence type="ECO:0000313" key="5">
    <source>
        <dbReference type="Proteomes" id="UP000237883"/>
    </source>
</evidence>
<sequence length="674" mass="74538">MYHKAFRNMLSKITLILVVIFVVTMGIAIKSDVYGSSSYNSYSNSYSSSYTNYYNQNQASPLAEQDYTRSGYTTKIFDVDVKVNKDYSYDFTETIKVDFRYAKHGIIRKIPIASNYKIKDISVEGGDFKVTKDNNVNIRIGSAHSYVTGEKTYVIKYKIYNYIQSNQENNIYVDVLPSGWETSIASSKINVSLPSDFKYTEMKGYAGSYGSSTEDNSKWTYDKANNTLSYEDAAISSNSGVTLMVKTPDGYWVGAPSKAWSSVANAAVLVICLILLIYIKVTRKKDADIVAPIMFNPPEGITPAELGYLADGVIDKKDITSLYLYLASKGYIQIIEGEKKKITIKALQAPSDEPAFVKKMYNAIFDEKSAPAVGSTISIKESGKSIGESYDTIKSQLKDRYTGDKAIVSTASDAKGIFATFIAAIGYILSIVFSAYRAGSVDVLFGSKYGGIMAIFVIIFVLGIWASIWLLILRKLNDAFFYRKSLGPGSLTFRVIVWLLIYFVYMSTLINSLYFAGKGEGEMYLLIILVVYTVAMPFLLSNIQSRTEYNRKVYGEILGFKEFIETAELDRINELVESEPSYFYNILPYAYVLGLTDKWINKFNTIKIPEHAGFSSYNATTFDYMRMNMIMNSIQHSTYSGIAAAHADSGGGIGGFGGGGFSGGGSGGGGGGSW</sequence>
<dbReference type="Proteomes" id="UP000237883">
    <property type="component" value="Chromosome"/>
</dbReference>
<keyword evidence="1" id="KW-1133">Transmembrane helix</keyword>
<feature type="transmembrane region" description="Helical" evidence="1">
    <location>
        <begin position="523"/>
        <end position="543"/>
    </location>
</feature>
<evidence type="ECO:0000313" key="4">
    <source>
        <dbReference type="EMBL" id="AVM47901.1"/>
    </source>
</evidence>
<dbReference type="OrthoDB" id="9767603at2"/>
<dbReference type="InterPro" id="IPR018702">
    <property type="entry name" value="DUF2207"/>
</dbReference>